<dbReference type="SUPFAM" id="SSF56112">
    <property type="entry name" value="Protein kinase-like (PK-like)"/>
    <property type="match status" value="1"/>
</dbReference>
<dbReference type="AlphaFoldDB" id="E3Q9K5"/>
<evidence type="ECO:0000313" key="1">
    <source>
        <dbReference type="EMBL" id="EFQ27384.1"/>
    </source>
</evidence>
<organism evidence="2">
    <name type="scientific">Colletotrichum graminicola (strain M1.001 / M2 / FGSC 10212)</name>
    <name type="common">Maize anthracnose fungus</name>
    <name type="synonym">Glomerella graminicola</name>
    <dbReference type="NCBI Taxonomy" id="645133"/>
    <lineage>
        <taxon>Eukaryota</taxon>
        <taxon>Fungi</taxon>
        <taxon>Dikarya</taxon>
        <taxon>Ascomycota</taxon>
        <taxon>Pezizomycotina</taxon>
        <taxon>Sordariomycetes</taxon>
        <taxon>Hypocreomycetidae</taxon>
        <taxon>Glomerellales</taxon>
        <taxon>Glomerellaceae</taxon>
        <taxon>Colletotrichum</taxon>
        <taxon>Colletotrichum graminicola species complex</taxon>
    </lineage>
</organism>
<gene>
    <name evidence="1" type="ORF">GLRG_01879</name>
</gene>
<name>E3Q9K5_COLGM</name>
<dbReference type="HOGENOM" id="CLU_038838_1_0_1"/>
<dbReference type="Proteomes" id="UP000008782">
    <property type="component" value="Unassembled WGS sequence"/>
</dbReference>
<protein>
    <recommendedName>
        <fullName evidence="3">Protein kinase domain-containing protein</fullName>
    </recommendedName>
</protein>
<keyword evidence="2" id="KW-1185">Reference proteome</keyword>
<evidence type="ECO:0008006" key="3">
    <source>
        <dbReference type="Google" id="ProtNLM"/>
    </source>
</evidence>
<dbReference type="GeneID" id="24407244"/>
<dbReference type="eggNOG" id="ENOG502SCK8">
    <property type="taxonomic scope" value="Eukaryota"/>
</dbReference>
<dbReference type="InterPro" id="IPR011009">
    <property type="entry name" value="Kinase-like_dom_sf"/>
</dbReference>
<reference evidence="2" key="1">
    <citation type="journal article" date="2012" name="Nat. Genet.">
        <title>Lifestyle transitions in plant pathogenic Colletotrichum fungi deciphered by genome and transcriptome analyses.</title>
        <authorList>
            <person name="O'Connell R.J."/>
            <person name="Thon M.R."/>
            <person name="Hacquard S."/>
            <person name="Amyotte S.G."/>
            <person name="Kleemann J."/>
            <person name="Torres M.F."/>
            <person name="Damm U."/>
            <person name="Buiate E.A."/>
            <person name="Epstein L."/>
            <person name="Alkan N."/>
            <person name="Altmueller J."/>
            <person name="Alvarado-Balderrama L."/>
            <person name="Bauser C.A."/>
            <person name="Becker C."/>
            <person name="Birren B.W."/>
            <person name="Chen Z."/>
            <person name="Choi J."/>
            <person name="Crouch J.A."/>
            <person name="Duvick J.P."/>
            <person name="Farman M.A."/>
            <person name="Gan P."/>
            <person name="Heiman D."/>
            <person name="Henrissat B."/>
            <person name="Howard R.J."/>
            <person name="Kabbage M."/>
            <person name="Koch C."/>
            <person name="Kracher B."/>
            <person name="Kubo Y."/>
            <person name="Law A.D."/>
            <person name="Lebrun M.-H."/>
            <person name="Lee Y.-H."/>
            <person name="Miyara I."/>
            <person name="Moore N."/>
            <person name="Neumann U."/>
            <person name="Nordstroem K."/>
            <person name="Panaccione D.G."/>
            <person name="Panstruga R."/>
            <person name="Place M."/>
            <person name="Proctor R.H."/>
            <person name="Prusky D."/>
            <person name="Rech G."/>
            <person name="Reinhardt R."/>
            <person name="Rollins J.A."/>
            <person name="Rounsley S."/>
            <person name="Schardl C.L."/>
            <person name="Schwartz D.C."/>
            <person name="Shenoy N."/>
            <person name="Shirasu K."/>
            <person name="Sikhakolli U.R."/>
            <person name="Stueber K."/>
            <person name="Sukno S.A."/>
            <person name="Sweigard J.A."/>
            <person name="Takano Y."/>
            <person name="Takahara H."/>
            <person name="Trail F."/>
            <person name="van der Does H.C."/>
            <person name="Voll L.M."/>
            <person name="Will I."/>
            <person name="Young S."/>
            <person name="Zeng Q."/>
            <person name="Zhang J."/>
            <person name="Zhou S."/>
            <person name="Dickman M.B."/>
            <person name="Schulze-Lefert P."/>
            <person name="Ver Loren van Themaat E."/>
            <person name="Ma L.-J."/>
            <person name="Vaillancourt L.J."/>
        </authorList>
    </citation>
    <scope>NUCLEOTIDE SEQUENCE [LARGE SCALE GENOMIC DNA]</scope>
    <source>
        <strain evidence="2">M1.001 / M2 / FGSC 10212</strain>
    </source>
</reference>
<dbReference type="VEuPathDB" id="FungiDB:GLRG_01879"/>
<dbReference type="OrthoDB" id="4267316at2759"/>
<proteinExistence type="predicted"/>
<evidence type="ECO:0000313" key="2">
    <source>
        <dbReference type="Proteomes" id="UP000008782"/>
    </source>
</evidence>
<dbReference type="EMBL" id="GG697337">
    <property type="protein sequence ID" value="EFQ27384.1"/>
    <property type="molecule type" value="Genomic_DNA"/>
</dbReference>
<sequence length="320" mass="37121">MVVEIVRMIGGAPDPRYKPGTQKLCCRVIEAPSTSPWENEHKLPDRGQLLFLKIFDPLFWHKVVDITERSVKVTIQADKSFSDEFGAYHLLYKRNLTRFNRNKFISTGYSPIAPQFYGGWTATVSSVNQEVSNRSRKIAVLAVEYVDGVCLQDLFGPCGPVEGPVQLYENTKYTASFTTDQHQRMQIMAQLIERYRHARINHCGVSPNNVIISMPRNLDKPRAVLVDYGRAIIDKQRTYPAEFWKHFPTKHHPFLRFGHTRLEHFRVWVPLEWRGPPDDLEHTPLLYHWMMITFGGLVDNPNYTVFAKFSKESMPKKEQP</sequence>
<accession>E3Q9K5</accession>
<dbReference type="RefSeq" id="XP_008091404.1">
    <property type="nucleotide sequence ID" value="XM_008093213.1"/>
</dbReference>